<dbReference type="PROSITE" id="PS50262">
    <property type="entry name" value="G_PROTEIN_RECEP_F1_2"/>
    <property type="match status" value="1"/>
</dbReference>
<evidence type="ECO:0000256" key="7">
    <source>
        <dbReference type="ARBA" id="ARBA00023224"/>
    </source>
</evidence>
<feature type="domain" description="G-protein coupled receptors family 1 profile" evidence="10">
    <location>
        <begin position="78"/>
        <end position="361"/>
    </location>
</feature>
<dbReference type="Proteomes" id="UP001209878">
    <property type="component" value="Unassembled WGS sequence"/>
</dbReference>
<dbReference type="PANTHER" id="PTHR24243">
    <property type="entry name" value="G-PROTEIN COUPLED RECEPTOR"/>
    <property type="match status" value="1"/>
</dbReference>
<feature type="transmembrane region" description="Helical" evidence="9">
    <location>
        <begin position="138"/>
        <end position="156"/>
    </location>
</feature>
<dbReference type="InterPro" id="IPR000276">
    <property type="entry name" value="GPCR_Rhodpsn"/>
</dbReference>
<keyword evidence="6 8" id="KW-0675">Receptor</keyword>
<dbReference type="SUPFAM" id="SSF81321">
    <property type="entry name" value="Family A G protein-coupled receptor-like"/>
    <property type="match status" value="1"/>
</dbReference>
<organism evidence="11 12">
    <name type="scientific">Ridgeia piscesae</name>
    <name type="common">Tubeworm</name>
    <dbReference type="NCBI Taxonomy" id="27915"/>
    <lineage>
        <taxon>Eukaryota</taxon>
        <taxon>Metazoa</taxon>
        <taxon>Spiralia</taxon>
        <taxon>Lophotrochozoa</taxon>
        <taxon>Annelida</taxon>
        <taxon>Polychaeta</taxon>
        <taxon>Sedentaria</taxon>
        <taxon>Canalipalpata</taxon>
        <taxon>Sabellida</taxon>
        <taxon>Siboglinidae</taxon>
        <taxon>Ridgeia</taxon>
    </lineage>
</organism>
<feature type="transmembrane region" description="Helical" evidence="9">
    <location>
        <begin position="337"/>
        <end position="360"/>
    </location>
</feature>
<dbReference type="EMBL" id="JAODUO010000816">
    <property type="protein sequence ID" value="KAK2174241.1"/>
    <property type="molecule type" value="Genomic_DNA"/>
</dbReference>
<proteinExistence type="inferred from homology"/>
<dbReference type="Gene3D" id="1.20.1070.10">
    <property type="entry name" value="Rhodopsin 7-helix transmembrane proteins"/>
    <property type="match status" value="1"/>
</dbReference>
<protein>
    <recommendedName>
        <fullName evidence="10">G-protein coupled receptors family 1 profile domain-containing protein</fullName>
    </recommendedName>
</protein>
<evidence type="ECO:0000256" key="5">
    <source>
        <dbReference type="ARBA" id="ARBA00023136"/>
    </source>
</evidence>
<keyword evidence="2 8" id="KW-0812">Transmembrane</keyword>
<evidence type="ECO:0000313" key="11">
    <source>
        <dbReference type="EMBL" id="KAK2174241.1"/>
    </source>
</evidence>
<comment type="caution">
    <text evidence="11">The sequence shown here is derived from an EMBL/GenBank/DDBJ whole genome shotgun (WGS) entry which is preliminary data.</text>
</comment>
<evidence type="ECO:0000256" key="3">
    <source>
        <dbReference type="ARBA" id="ARBA00022989"/>
    </source>
</evidence>
<comment type="subcellular location">
    <subcellularLocation>
        <location evidence="1">Membrane</location>
        <topology evidence="1">Multi-pass membrane protein</topology>
    </subcellularLocation>
</comment>
<dbReference type="InterPro" id="IPR017452">
    <property type="entry name" value="GPCR_Rhodpsn_7TM"/>
</dbReference>
<dbReference type="Pfam" id="PF00001">
    <property type="entry name" value="7tm_1"/>
    <property type="match status" value="1"/>
</dbReference>
<evidence type="ECO:0000256" key="8">
    <source>
        <dbReference type="RuleBase" id="RU000688"/>
    </source>
</evidence>
<dbReference type="PANTHER" id="PTHR24243:SF230">
    <property type="entry name" value="G-PROTEIN COUPLED RECEPTORS FAMILY 1 PROFILE DOMAIN-CONTAINING PROTEIN"/>
    <property type="match status" value="1"/>
</dbReference>
<sequence length="414" mass="47577">MAGALRRVQDYRSCFTCPRDMVDVFPDVMIMENDTEDLDYYMTNATRWLDADPTQFEAFVNWMDRCFVPSLLIVGLVGNTLSFIVFLSRRLRRFSCSVYLAALAVSDNGLLLCVFVSWAPRIGLDLLSRPGLCEAFVYLTYVFSFLSVWYIVIFTAERYVAVCLPLHRRRICTAHRARAVVACVALFAALAYTFATWTSAPVLLPGTGTRYCMPLPRYFDLVNTLNSVDTVVTLLVPWLLIVVLNVRIVYGVRRMREWRMRKDDFRSVSRQCSSTERSGSLHTTLKAEPVLRRSQLKVTKLLIVVSTLFIVINLPSHAVRIYSFVISFTSTTYRPSIVFIHCQALFQYLYYTNFCVNFFLYSACGGNFRRALVHIVTASFSRRCRLPHLRRYCGFGDGLQQMSRSQPVQRECVL</sequence>
<evidence type="ECO:0000256" key="4">
    <source>
        <dbReference type="ARBA" id="ARBA00023040"/>
    </source>
</evidence>
<accession>A0AAD9KMS6</accession>
<evidence type="ECO:0000256" key="1">
    <source>
        <dbReference type="ARBA" id="ARBA00004141"/>
    </source>
</evidence>
<keyword evidence="7 8" id="KW-0807">Transducer</keyword>
<dbReference type="CDD" id="cd14978">
    <property type="entry name" value="7tmA_FMRFamide_R-like"/>
    <property type="match status" value="1"/>
</dbReference>
<keyword evidence="3 9" id="KW-1133">Transmembrane helix</keyword>
<feature type="transmembrane region" description="Helical" evidence="9">
    <location>
        <begin position="67"/>
        <end position="86"/>
    </location>
</feature>
<feature type="transmembrane region" description="Helical" evidence="9">
    <location>
        <begin position="231"/>
        <end position="252"/>
    </location>
</feature>
<evidence type="ECO:0000313" key="12">
    <source>
        <dbReference type="Proteomes" id="UP001209878"/>
    </source>
</evidence>
<keyword evidence="5 9" id="KW-0472">Membrane</keyword>
<dbReference type="GO" id="GO:0004930">
    <property type="term" value="F:G protein-coupled receptor activity"/>
    <property type="evidence" value="ECO:0007669"/>
    <property type="project" value="UniProtKB-KW"/>
</dbReference>
<evidence type="ECO:0000256" key="2">
    <source>
        <dbReference type="ARBA" id="ARBA00022692"/>
    </source>
</evidence>
<comment type="similarity">
    <text evidence="8">Belongs to the G-protein coupled receptor 1 family.</text>
</comment>
<evidence type="ECO:0000256" key="6">
    <source>
        <dbReference type="ARBA" id="ARBA00023170"/>
    </source>
</evidence>
<evidence type="ECO:0000259" key="10">
    <source>
        <dbReference type="PROSITE" id="PS50262"/>
    </source>
</evidence>
<dbReference type="PRINTS" id="PR00237">
    <property type="entry name" value="GPCRRHODOPSN"/>
</dbReference>
<dbReference type="PROSITE" id="PS00237">
    <property type="entry name" value="G_PROTEIN_RECEP_F1_1"/>
    <property type="match status" value="1"/>
</dbReference>
<dbReference type="GO" id="GO:0005886">
    <property type="term" value="C:plasma membrane"/>
    <property type="evidence" value="ECO:0007669"/>
    <property type="project" value="TreeGrafter"/>
</dbReference>
<evidence type="ECO:0000256" key="9">
    <source>
        <dbReference type="SAM" id="Phobius"/>
    </source>
</evidence>
<reference evidence="11" key="1">
    <citation type="journal article" date="2023" name="Mol. Biol. Evol.">
        <title>Third-Generation Sequencing Reveals the Adaptive Role of the Epigenome in Three Deep-Sea Polychaetes.</title>
        <authorList>
            <person name="Perez M."/>
            <person name="Aroh O."/>
            <person name="Sun Y."/>
            <person name="Lan Y."/>
            <person name="Juniper S.K."/>
            <person name="Young C.R."/>
            <person name="Angers B."/>
            <person name="Qian P.Y."/>
        </authorList>
    </citation>
    <scope>NUCLEOTIDE SEQUENCE</scope>
    <source>
        <strain evidence="11">R07B-5</strain>
    </source>
</reference>
<feature type="transmembrane region" description="Helical" evidence="9">
    <location>
        <begin position="301"/>
        <end position="325"/>
    </location>
</feature>
<name>A0AAD9KMS6_RIDPI</name>
<feature type="transmembrane region" description="Helical" evidence="9">
    <location>
        <begin position="98"/>
        <end position="118"/>
    </location>
</feature>
<feature type="transmembrane region" description="Helical" evidence="9">
    <location>
        <begin position="177"/>
        <end position="195"/>
    </location>
</feature>
<dbReference type="AlphaFoldDB" id="A0AAD9KMS6"/>
<gene>
    <name evidence="11" type="ORF">NP493_816g01018</name>
</gene>
<keyword evidence="12" id="KW-1185">Reference proteome</keyword>
<keyword evidence="4 8" id="KW-0297">G-protein coupled receptor</keyword>